<dbReference type="Proteomes" id="UP001144256">
    <property type="component" value="Unassembled WGS sequence"/>
</dbReference>
<name>A0A9W5YAY0_9FIRM</name>
<gene>
    <name evidence="1" type="ORF">SH1V18_10940</name>
</gene>
<reference evidence="1" key="1">
    <citation type="submission" date="2022-06" db="EMBL/GenBank/DDBJ databases">
        <title>Vallitalea longa sp. nov., an anaerobic bacterium isolated from marine sediment.</title>
        <authorList>
            <person name="Hirano S."/>
            <person name="Terahara T."/>
            <person name="Mori K."/>
            <person name="Hamada M."/>
            <person name="Matsumoto R."/>
            <person name="Kobayashi T."/>
        </authorList>
    </citation>
    <scope>NUCLEOTIDE SEQUENCE</scope>
    <source>
        <strain evidence="1">SH18-1</strain>
    </source>
</reference>
<protein>
    <submittedName>
        <fullName evidence="1">Uncharacterized protein</fullName>
    </submittedName>
</protein>
<organism evidence="1 2">
    <name type="scientific">Vallitalea longa</name>
    <dbReference type="NCBI Taxonomy" id="2936439"/>
    <lineage>
        <taxon>Bacteria</taxon>
        <taxon>Bacillati</taxon>
        <taxon>Bacillota</taxon>
        <taxon>Clostridia</taxon>
        <taxon>Lachnospirales</taxon>
        <taxon>Vallitaleaceae</taxon>
        <taxon>Vallitalea</taxon>
    </lineage>
</organism>
<evidence type="ECO:0000313" key="1">
    <source>
        <dbReference type="EMBL" id="GKX28614.1"/>
    </source>
</evidence>
<accession>A0A9W5YAY0</accession>
<comment type="caution">
    <text evidence="1">The sequence shown here is derived from an EMBL/GenBank/DDBJ whole genome shotgun (WGS) entry which is preliminary data.</text>
</comment>
<evidence type="ECO:0000313" key="2">
    <source>
        <dbReference type="Proteomes" id="UP001144256"/>
    </source>
</evidence>
<keyword evidence="2" id="KW-1185">Reference proteome</keyword>
<sequence length="198" mass="23304">MINELREILNKPEYDIRKVNDRIMICYGNSNFYPEDYIEIKIYENDYEVCEIHKDITRTGVRTNKKDDVIVLTIVLCKRLYESDGGDIKIARTIRKLVNEEKIKEGIVLLKENLTEDNYSLTSEEKDKVCLIINENKCNVKFHGKNLVENAKLSRGFVALYNYSRSLMEITAIYNLLSLNFNFSYEKKELEDIYIFGI</sequence>
<dbReference type="AlphaFoldDB" id="A0A9W5YAY0"/>
<dbReference type="EMBL" id="BRLB01000001">
    <property type="protein sequence ID" value="GKX28614.1"/>
    <property type="molecule type" value="Genomic_DNA"/>
</dbReference>
<proteinExistence type="predicted"/>
<dbReference type="RefSeq" id="WP_281813086.1">
    <property type="nucleotide sequence ID" value="NZ_BRLB01000001.1"/>
</dbReference>